<proteinExistence type="predicted"/>
<keyword evidence="3" id="KW-1185">Reference proteome</keyword>
<dbReference type="EMBL" id="BGZK01004006">
    <property type="protein sequence ID" value="GBP06232.1"/>
    <property type="molecule type" value="Genomic_DNA"/>
</dbReference>
<name>A0A4C1SVN4_EUMVA</name>
<reference evidence="2 3" key="1">
    <citation type="journal article" date="2019" name="Commun. Biol.">
        <title>The bagworm genome reveals a unique fibroin gene that provides high tensile strength.</title>
        <authorList>
            <person name="Kono N."/>
            <person name="Nakamura H."/>
            <person name="Ohtoshi R."/>
            <person name="Tomita M."/>
            <person name="Numata K."/>
            <person name="Arakawa K."/>
        </authorList>
    </citation>
    <scope>NUCLEOTIDE SEQUENCE [LARGE SCALE GENOMIC DNA]</scope>
</reference>
<dbReference type="Proteomes" id="UP000299102">
    <property type="component" value="Unassembled WGS sequence"/>
</dbReference>
<gene>
    <name evidence="2" type="ORF">EVAR_101415_1</name>
</gene>
<organism evidence="2 3">
    <name type="scientific">Eumeta variegata</name>
    <name type="common">Bagworm moth</name>
    <name type="synonym">Eumeta japonica</name>
    <dbReference type="NCBI Taxonomy" id="151549"/>
    <lineage>
        <taxon>Eukaryota</taxon>
        <taxon>Metazoa</taxon>
        <taxon>Ecdysozoa</taxon>
        <taxon>Arthropoda</taxon>
        <taxon>Hexapoda</taxon>
        <taxon>Insecta</taxon>
        <taxon>Pterygota</taxon>
        <taxon>Neoptera</taxon>
        <taxon>Endopterygota</taxon>
        <taxon>Lepidoptera</taxon>
        <taxon>Glossata</taxon>
        <taxon>Ditrysia</taxon>
        <taxon>Tineoidea</taxon>
        <taxon>Psychidae</taxon>
        <taxon>Oiketicinae</taxon>
        <taxon>Eumeta</taxon>
    </lineage>
</organism>
<protein>
    <submittedName>
        <fullName evidence="2">Uncharacterized protein</fullName>
    </submittedName>
</protein>
<evidence type="ECO:0000256" key="1">
    <source>
        <dbReference type="SAM" id="MobiDB-lite"/>
    </source>
</evidence>
<dbReference type="AlphaFoldDB" id="A0A4C1SVN4"/>
<accession>A0A4C1SVN4</accession>
<sequence length="100" mass="11327">MFFYISSHRSVLPEALQFLDKQPSRNRGGRYNRPVSRDRTRKSATAIHSFDTIRRSAREPAPLTAGSAAASSFQELVPSSEVVRPTRGTSYHRIYICERA</sequence>
<evidence type="ECO:0000313" key="3">
    <source>
        <dbReference type="Proteomes" id="UP000299102"/>
    </source>
</evidence>
<feature type="region of interest" description="Disordered" evidence="1">
    <location>
        <begin position="22"/>
        <end position="43"/>
    </location>
</feature>
<comment type="caution">
    <text evidence="2">The sequence shown here is derived from an EMBL/GenBank/DDBJ whole genome shotgun (WGS) entry which is preliminary data.</text>
</comment>
<evidence type="ECO:0000313" key="2">
    <source>
        <dbReference type="EMBL" id="GBP06232.1"/>
    </source>
</evidence>